<evidence type="ECO:0000313" key="2">
    <source>
        <dbReference type="EMBL" id="CAD9430776.1"/>
    </source>
</evidence>
<feature type="compositionally biased region" description="Basic and acidic residues" evidence="1">
    <location>
        <begin position="136"/>
        <end position="160"/>
    </location>
</feature>
<reference evidence="2" key="1">
    <citation type="submission" date="2021-01" db="EMBL/GenBank/DDBJ databases">
        <authorList>
            <person name="Corre E."/>
            <person name="Pelletier E."/>
            <person name="Niang G."/>
            <person name="Scheremetjew M."/>
            <person name="Finn R."/>
            <person name="Kale V."/>
            <person name="Holt S."/>
            <person name="Cochrane G."/>
            <person name="Meng A."/>
            <person name="Brown T."/>
            <person name="Cohen L."/>
        </authorList>
    </citation>
    <scope>NUCLEOTIDE SEQUENCE</scope>
    <source>
        <strain evidence="2">RCC1693</strain>
    </source>
</reference>
<dbReference type="AlphaFoldDB" id="A0A7S2CNS0"/>
<feature type="compositionally biased region" description="Basic and acidic residues" evidence="1">
    <location>
        <begin position="24"/>
        <end position="33"/>
    </location>
</feature>
<dbReference type="EMBL" id="HBGT01023713">
    <property type="protein sequence ID" value="CAD9430776.1"/>
    <property type="molecule type" value="Transcribed_RNA"/>
</dbReference>
<gene>
    <name evidence="2" type="ORF">FPAR1323_LOCUS12315</name>
</gene>
<name>A0A7S2CNS0_9STRA</name>
<feature type="region of interest" description="Disordered" evidence="1">
    <location>
        <begin position="136"/>
        <end position="304"/>
    </location>
</feature>
<feature type="compositionally biased region" description="Low complexity" evidence="1">
    <location>
        <begin position="181"/>
        <end position="193"/>
    </location>
</feature>
<evidence type="ECO:0000256" key="1">
    <source>
        <dbReference type="SAM" id="MobiDB-lite"/>
    </source>
</evidence>
<feature type="region of interest" description="Disordered" evidence="1">
    <location>
        <begin position="24"/>
        <end position="104"/>
    </location>
</feature>
<protein>
    <submittedName>
        <fullName evidence="2">Uncharacterized protein</fullName>
    </submittedName>
</protein>
<feature type="compositionally biased region" description="Basic and acidic residues" evidence="1">
    <location>
        <begin position="257"/>
        <end position="271"/>
    </location>
</feature>
<accession>A0A7S2CNS0</accession>
<proteinExistence type="predicted"/>
<sequence>MNLASFAEPDDDLAIRVARYCVDVDERGDERGGRQPARSRVAPKHKRAQAHEDDAAEGYATLTEHRKRQRTRDELAEGLEGGAEARLSGDVGGGGDGNTGFAPGMRLERGAMTEATLESLLDVDVDAGIVSGVGKAAEHKYGGGRDPWRERSHYRAEAKDGFPMPVPRVRSRSRDKDGKVDSLAASDSSASSFSGGGDDDFGMCLEVDTKDDLTHAGYGRRRAGSRNGRGSTADVPCPSSSSDAKAPSQCRAGGSKLDSKLQKDPPSERRSAAALSVGESKGVRPPPAPSPQQAPQKAGALTCG</sequence>
<organism evidence="2">
    <name type="scientific">Florenciella parvula</name>
    <dbReference type="NCBI Taxonomy" id="236787"/>
    <lineage>
        <taxon>Eukaryota</taxon>
        <taxon>Sar</taxon>
        <taxon>Stramenopiles</taxon>
        <taxon>Ochrophyta</taxon>
        <taxon>Dictyochophyceae</taxon>
        <taxon>Florenciellales</taxon>
        <taxon>Florenciella</taxon>
    </lineage>
</organism>